<feature type="region of interest" description="Disordered" evidence="1">
    <location>
        <begin position="214"/>
        <end position="238"/>
    </location>
</feature>
<feature type="region of interest" description="Disordered" evidence="1">
    <location>
        <begin position="1"/>
        <end position="23"/>
    </location>
</feature>
<organism evidence="3 4">
    <name type="scientific">Kitasatospora cinereorecta</name>
    <dbReference type="NCBI Taxonomy" id="285560"/>
    <lineage>
        <taxon>Bacteria</taxon>
        <taxon>Bacillati</taxon>
        <taxon>Actinomycetota</taxon>
        <taxon>Actinomycetes</taxon>
        <taxon>Kitasatosporales</taxon>
        <taxon>Streptomycetaceae</taxon>
        <taxon>Kitasatospora</taxon>
    </lineage>
</organism>
<dbReference type="Proteomes" id="UP001596066">
    <property type="component" value="Unassembled WGS sequence"/>
</dbReference>
<gene>
    <name evidence="3" type="ORF">ACFPZF_26165</name>
</gene>
<proteinExistence type="predicted"/>
<dbReference type="EMBL" id="JBHSOC010000055">
    <property type="protein sequence ID" value="MFC5644829.1"/>
    <property type="molecule type" value="Genomic_DNA"/>
</dbReference>
<sequence length="269" mass="27541">MSFEDELTRALRQAVDDAPPPSVEGIAFGAHQRGTRHKRRRAVVAGAAAVVLLAGAGTFAAQLRPAATVALPPAQSSTSPSPATTASASPSAEPAVTVDRMLDLLRERLPGAALSTPVGQVRGGDDQHAPVRTASAAFTVTDSRGSSSVLVRVVRFEPLNPSTRTFCPQGSTATTCTVTARPDGSRLTVNRSEAALGGEQVWDVTLLKPDGTQVIAESGNLPGPGSKADGPTRDAPVLDTPQLSALATDPVWQSVSDAIAAGRTVPGDS</sequence>
<keyword evidence="2" id="KW-1133">Transmembrane helix</keyword>
<name>A0ABW0VJ82_9ACTN</name>
<evidence type="ECO:0000313" key="4">
    <source>
        <dbReference type="Proteomes" id="UP001596066"/>
    </source>
</evidence>
<dbReference type="RefSeq" id="WP_346144014.1">
    <property type="nucleotide sequence ID" value="NZ_BAAAUA010000015.1"/>
</dbReference>
<evidence type="ECO:0000313" key="3">
    <source>
        <dbReference type="EMBL" id="MFC5644829.1"/>
    </source>
</evidence>
<evidence type="ECO:0000256" key="2">
    <source>
        <dbReference type="SAM" id="Phobius"/>
    </source>
</evidence>
<evidence type="ECO:0000256" key="1">
    <source>
        <dbReference type="SAM" id="MobiDB-lite"/>
    </source>
</evidence>
<keyword evidence="2" id="KW-0812">Transmembrane</keyword>
<reference evidence="4" key="1">
    <citation type="journal article" date="2019" name="Int. J. Syst. Evol. Microbiol.">
        <title>The Global Catalogue of Microorganisms (GCM) 10K type strain sequencing project: providing services to taxonomists for standard genome sequencing and annotation.</title>
        <authorList>
            <consortium name="The Broad Institute Genomics Platform"/>
            <consortium name="The Broad Institute Genome Sequencing Center for Infectious Disease"/>
            <person name="Wu L."/>
            <person name="Ma J."/>
        </authorList>
    </citation>
    <scope>NUCLEOTIDE SEQUENCE [LARGE SCALE GENOMIC DNA]</scope>
    <source>
        <strain evidence="4">CGMCC 4.1622</strain>
    </source>
</reference>
<protein>
    <submittedName>
        <fullName evidence="3">Uncharacterized protein</fullName>
    </submittedName>
</protein>
<keyword evidence="2" id="KW-0472">Membrane</keyword>
<comment type="caution">
    <text evidence="3">The sequence shown here is derived from an EMBL/GenBank/DDBJ whole genome shotgun (WGS) entry which is preliminary data.</text>
</comment>
<accession>A0ABW0VJ82</accession>
<feature type="region of interest" description="Disordered" evidence="1">
    <location>
        <begin position="72"/>
        <end position="95"/>
    </location>
</feature>
<feature type="transmembrane region" description="Helical" evidence="2">
    <location>
        <begin position="42"/>
        <end position="63"/>
    </location>
</feature>
<keyword evidence="4" id="KW-1185">Reference proteome</keyword>